<reference evidence="4 5" key="1">
    <citation type="submission" date="2020-08" db="EMBL/GenBank/DDBJ databases">
        <title>Genomic Encyclopedia of Type Strains, Phase IV (KMG-IV): sequencing the most valuable type-strain genomes for metagenomic binning, comparative biology and taxonomic classification.</title>
        <authorList>
            <person name="Goeker M."/>
        </authorList>
    </citation>
    <scope>NUCLEOTIDE SEQUENCE [LARGE SCALE GENOMIC DNA]</scope>
    <source>
        <strain evidence="4 5">DSM 21458</strain>
    </source>
</reference>
<evidence type="ECO:0000313" key="4">
    <source>
        <dbReference type="EMBL" id="MBB6098332.1"/>
    </source>
</evidence>
<dbReference type="SUPFAM" id="SSF47027">
    <property type="entry name" value="Acyl-CoA binding protein"/>
    <property type="match status" value="1"/>
</dbReference>
<evidence type="ECO:0000313" key="5">
    <source>
        <dbReference type="Proteomes" id="UP000569951"/>
    </source>
</evidence>
<dbReference type="InterPro" id="IPR022408">
    <property type="entry name" value="Acyl-CoA-binding_prot_CS"/>
</dbReference>
<dbReference type="PANTHER" id="PTHR23310">
    <property type="entry name" value="ACYL-COA-BINDING PROTEIN, ACBP"/>
    <property type="match status" value="1"/>
</dbReference>
<dbReference type="InterPro" id="IPR035984">
    <property type="entry name" value="Acyl-CoA-binding_sf"/>
</dbReference>
<accession>A0A841I2Q4</accession>
<comment type="caution">
    <text evidence="4">The sequence shown here is derived from an EMBL/GenBank/DDBJ whole genome shotgun (WGS) entry which is preliminary data.</text>
</comment>
<sequence length="86" mass="9495">MSQDLRSAFERAAQDAQQLPKRPSNDDLLALYALYKQATTGDVQGERPGGFDFVGAAKYDAWAAKKGTDPETAMREYVALVERLRG</sequence>
<gene>
    <name evidence="4" type="ORF">HNR42_001757</name>
</gene>
<dbReference type="PRINTS" id="PR00689">
    <property type="entry name" value="ACOABINDINGP"/>
</dbReference>
<feature type="domain" description="ACB" evidence="3">
    <location>
        <begin position="5"/>
        <end position="86"/>
    </location>
</feature>
<dbReference type="EMBL" id="JACHHG010000005">
    <property type="protein sequence ID" value="MBB6098332.1"/>
    <property type="molecule type" value="Genomic_DNA"/>
</dbReference>
<feature type="region of interest" description="Disordered" evidence="2">
    <location>
        <begin position="1"/>
        <end position="22"/>
    </location>
</feature>
<evidence type="ECO:0000259" key="3">
    <source>
        <dbReference type="PROSITE" id="PS51228"/>
    </source>
</evidence>
<dbReference type="Gene3D" id="1.20.80.10">
    <property type="match status" value="1"/>
</dbReference>
<dbReference type="Proteomes" id="UP000569951">
    <property type="component" value="Unassembled WGS sequence"/>
</dbReference>
<organism evidence="4 5">
    <name type="scientific">Deinobacterium chartae</name>
    <dbReference type="NCBI Taxonomy" id="521158"/>
    <lineage>
        <taxon>Bacteria</taxon>
        <taxon>Thermotogati</taxon>
        <taxon>Deinococcota</taxon>
        <taxon>Deinococci</taxon>
        <taxon>Deinococcales</taxon>
        <taxon>Deinococcaceae</taxon>
        <taxon>Deinobacterium</taxon>
    </lineage>
</organism>
<dbReference type="PROSITE" id="PS00880">
    <property type="entry name" value="ACB_1"/>
    <property type="match status" value="1"/>
</dbReference>
<protein>
    <submittedName>
        <fullName evidence="4">Acyl-CoA-binding protein</fullName>
    </submittedName>
</protein>
<evidence type="ECO:0000256" key="1">
    <source>
        <dbReference type="ARBA" id="ARBA00023121"/>
    </source>
</evidence>
<dbReference type="InterPro" id="IPR014352">
    <property type="entry name" value="FERM/acyl-CoA-bd_prot_sf"/>
</dbReference>
<dbReference type="AlphaFoldDB" id="A0A841I2Q4"/>
<dbReference type="PROSITE" id="PS51228">
    <property type="entry name" value="ACB_2"/>
    <property type="match status" value="1"/>
</dbReference>
<name>A0A841I2Q4_9DEIO</name>
<dbReference type="RefSeq" id="WP_183986618.1">
    <property type="nucleotide sequence ID" value="NZ_JACHHG010000005.1"/>
</dbReference>
<proteinExistence type="predicted"/>
<dbReference type="PANTHER" id="PTHR23310:SF62">
    <property type="entry name" value="ACYL-COA BINDING PROTEIN 1, ISOFORM A"/>
    <property type="match status" value="1"/>
</dbReference>
<dbReference type="GO" id="GO:0006631">
    <property type="term" value="P:fatty acid metabolic process"/>
    <property type="evidence" value="ECO:0007669"/>
    <property type="project" value="TreeGrafter"/>
</dbReference>
<dbReference type="InterPro" id="IPR000582">
    <property type="entry name" value="Acyl-CoA-binding_protein"/>
</dbReference>
<dbReference type="GO" id="GO:0000062">
    <property type="term" value="F:fatty-acyl-CoA binding"/>
    <property type="evidence" value="ECO:0007669"/>
    <property type="project" value="InterPro"/>
</dbReference>
<keyword evidence="1" id="KW-0446">Lipid-binding</keyword>
<dbReference type="Pfam" id="PF00887">
    <property type="entry name" value="ACBP"/>
    <property type="match status" value="1"/>
</dbReference>
<keyword evidence="5" id="KW-1185">Reference proteome</keyword>
<evidence type="ECO:0000256" key="2">
    <source>
        <dbReference type="SAM" id="MobiDB-lite"/>
    </source>
</evidence>